<comment type="caution">
    <text evidence="2">The sequence shown here is derived from an EMBL/GenBank/DDBJ whole genome shotgun (WGS) entry which is preliminary data.</text>
</comment>
<gene>
    <name evidence="2" type="ORF">WMO45_01370</name>
</gene>
<reference evidence="2 3" key="1">
    <citation type="submission" date="2024-03" db="EMBL/GenBank/DDBJ databases">
        <title>Human intestinal bacterial collection.</title>
        <authorList>
            <person name="Pauvert C."/>
            <person name="Hitch T.C.A."/>
            <person name="Clavel T."/>
        </authorList>
    </citation>
    <scope>NUCLEOTIDE SEQUENCE [LARGE SCALE GENOMIC DNA]</scope>
    <source>
        <strain evidence="2 3">CLA-AP-H34</strain>
    </source>
</reference>
<dbReference type="PROSITE" id="PS51782">
    <property type="entry name" value="LYSM"/>
    <property type="match status" value="1"/>
</dbReference>
<dbReference type="Pfam" id="PF01476">
    <property type="entry name" value="LysM"/>
    <property type="match status" value="1"/>
</dbReference>
<organism evidence="2 3">
    <name type="scientific">Flavonifractor hominis</name>
    <dbReference type="NCBI Taxonomy" id="3133178"/>
    <lineage>
        <taxon>Bacteria</taxon>
        <taxon>Bacillati</taxon>
        <taxon>Bacillota</taxon>
        <taxon>Clostridia</taxon>
        <taxon>Eubacteriales</taxon>
        <taxon>Oscillospiraceae</taxon>
        <taxon>Flavonifractor</taxon>
    </lineage>
</organism>
<dbReference type="InterPro" id="IPR036779">
    <property type="entry name" value="LysM_dom_sf"/>
</dbReference>
<evidence type="ECO:0000259" key="1">
    <source>
        <dbReference type="PROSITE" id="PS51782"/>
    </source>
</evidence>
<feature type="domain" description="LysM" evidence="1">
    <location>
        <begin position="462"/>
        <end position="505"/>
    </location>
</feature>
<evidence type="ECO:0000313" key="2">
    <source>
        <dbReference type="EMBL" id="MEQ2455156.1"/>
    </source>
</evidence>
<protein>
    <submittedName>
        <fullName evidence="2">SPOCS domain-containing protein</fullName>
    </submittedName>
</protein>
<proteinExistence type="predicted"/>
<dbReference type="SMART" id="SM00257">
    <property type="entry name" value="LysM"/>
    <property type="match status" value="1"/>
</dbReference>
<dbReference type="Pfam" id="PF12673">
    <property type="entry name" value="SipL"/>
    <property type="match status" value="2"/>
</dbReference>
<dbReference type="RefSeq" id="WP_349138843.1">
    <property type="nucleotide sequence ID" value="NZ_JBBMFT010000001.1"/>
</dbReference>
<dbReference type="SUPFAM" id="SSF54106">
    <property type="entry name" value="LysM domain"/>
    <property type="match status" value="1"/>
</dbReference>
<evidence type="ECO:0000313" key="3">
    <source>
        <dbReference type="Proteomes" id="UP001440599"/>
    </source>
</evidence>
<dbReference type="Proteomes" id="UP001440599">
    <property type="component" value="Unassembled WGS sequence"/>
</dbReference>
<dbReference type="InterPro" id="IPR018392">
    <property type="entry name" value="LysM"/>
</dbReference>
<dbReference type="InterPro" id="IPR024300">
    <property type="entry name" value="SipL_SPOCS_dom"/>
</dbReference>
<dbReference type="EMBL" id="JBBMFT010000001">
    <property type="protein sequence ID" value="MEQ2455156.1"/>
    <property type="molecule type" value="Genomic_DNA"/>
</dbReference>
<accession>A0ABV1EKP1</accession>
<dbReference type="CDD" id="cd00118">
    <property type="entry name" value="LysM"/>
    <property type="match status" value="1"/>
</dbReference>
<name>A0ABV1EKP1_9FIRM</name>
<dbReference type="Gene3D" id="3.10.350.10">
    <property type="entry name" value="LysM domain"/>
    <property type="match status" value="1"/>
</dbReference>
<sequence>MELELDRTQLNGFETVLDTTVCHEETLEAIVPDAYPDIRTVCDTEGIVLLKRKEAQDGRAECAGSVQAVILYLPDGADGLRRMDVTLPFTCGVDHTGITSKCGVMVMPYLQAIETRLLNPRKVLVRVNLSIQFQVCAPVSTTVCGGVLEPENAGVQQMSERYETCVIACIQEKPFPYSDEVTLPGSKPEAECLLKNRAALRCGEAKVIGNKLIFKGDARVQLLYRSTEGGLCTAEFEIPFSQIMEISGAGEEATCEIQMVLTDLDCALEEGNGGRTFRITMGLLAQAAVRDMRTIDMLTDVYSTSYDLTGETQVYTLNQLLDHGEKEQTIREILETGTLAREVFDAYATISGVTQNWEGERLTLSADVQVTVLYQTEEGGYTSAVRSIPVSCPLELPHTGVCSCWCSCTSPVYATPTSGGIEVRLPVCFRYTAQEGHKVPSVTAVRLNEDAPRDHSALPSIVLRMVGPGERLWDIAKAYGTTTCDIMQANALEEDAIPEGQLLLIPRKR</sequence>
<keyword evidence="3" id="KW-1185">Reference proteome</keyword>